<organism evidence="1 2">
    <name type="scientific">Blepharisma stoltei</name>
    <dbReference type="NCBI Taxonomy" id="1481888"/>
    <lineage>
        <taxon>Eukaryota</taxon>
        <taxon>Sar</taxon>
        <taxon>Alveolata</taxon>
        <taxon>Ciliophora</taxon>
        <taxon>Postciliodesmatophora</taxon>
        <taxon>Heterotrichea</taxon>
        <taxon>Heterotrichida</taxon>
        <taxon>Blepharismidae</taxon>
        <taxon>Blepharisma</taxon>
    </lineage>
</organism>
<evidence type="ECO:0000313" key="1">
    <source>
        <dbReference type="EMBL" id="CAG9311915.1"/>
    </source>
</evidence>
<reference evidence="1" key="1">
    <citation type="submission" date="2021-09" db="EMBL/GenBank/DDBJ databases">
        <authorList>
            <consortium name="AG Swart"/>
            <person name="Singh M."/>
            <person name="Singh A."/>
            <person name="Seah K."/>
            <person name="Emmerich C."/>
        </authorList>
    </citation>
    <scope>NUCLEOTIDE SEQUENCE</scope>
    <source>
        <strain evidence="1">ATCC30299</strain>
    </source>
</reference>
<dbReference type="AlphaFoldDB" id="A0AAU9IDG0"/>
<proteinExistence type="predicted"/>
<evidence type="ECO:0000313" key="2">
    <source>
        <dbReference type="Proteomes" id="UP001162131"/>
    </source>
</evidence>
<gene>
    <name evidence="1" type="ORF">BSTOLATCC_MIC5595</name>
</gene>
<dbReference type="EMBL" id="CAJZBQ010000005">
    <property type="protein sequence ID" value="CAG9311915.1"/>
    <property type="molecule type" value="Genomic_DNA"/>
</dbReference>
<keyword evidence="2" id="KW-1185">Reference proteome</keyword>
<accession>A0AAU9IDG0</accession>
<sequence>MSFSIADKEHFLKPSSAIRSTDLWFLIKMTGEMKDCGTKTEHLCCTSLCRKINWQRDRSSEVRWKQAHSSSDFMDEMQLIVRKSLLKSS</sequence>
<name>A0AAU9IDG0_9CILI</name>
<dbReference type="Proteomes" id="UP001162131">
    <property type="component" value="Unassembled WGS sequence"/>
</dbReference>
<comment type="caution">
    <text evidence="1">The sequence shown here is derived from an EMBL/GenBank/DDBJ whole genome shotgun (WGS) entry which is preliminary data.</text>
</comment>
<protein>
    <submittedName>
        <fullName evidence="1">Uncharacterized protein</fullName>
    </submittedName>
</protein>